<organism evidence="1">
    <name type="scientific">Burkholderia sp. M701</name>
    <dbReference type="NCBI Taxonomy" id="326454"/>
    <lineage>
        <taxon>Bacteria</taxon>
        <taxon>Pseudomonadati</taxon>
        <taxon>Pseudomonadota</taxon>
        <taxon>Betaproteobacteria</taxon>
        <taxon>Burkholderiales</taxon>
        <taxon>Burkholderiaceae</taxon>
        <taxon>Burkholderia</taxon>
    </lineage>
</organism>
<accession>V5YPK4</accession>
<keyword evidence="1" id="KW-0614">Plasmid</keyword>
<proteinExistence type="predicted"/>
<reference evidence="1" key="1">
    <citation type="journal article" date="2014" name="Microbiology">
        <title>A 2,4-dichlorophenoxyacetic acid degradation plasmid pM7012 discloses distribution of an unclassified megaplasmid group across bacterial species.</title>
        <authorList>
            <person name="Sakai Y."/>
            <person name="Ogawa N."/>
            <person name="Shimomura Y."/>
            <person name="Fujii T."/>
        </authorList>
    </citation>
    <scope>NUCLEOTIDE SEQUENCE</scope>
    <source>
        <strain evidence="1">M701</strain>
    </source>
</reference>
<dbReference type="RefSeq" id="WP_023842414.1">
    <property type="nucleotide sequence ID" value="NC_022995.1"/>
</dbReference>
<sequence>MVQKSEVLDSHFSVIYEICMAACSGDKQLGRSSVKKLANILKDTAPDDARLLTRLTKRPPSNPVHFVQSTGEQ</sequence>
<dbReference type="AlphaFoldDB" id="V5YPK4"/>
<evidence type="ECO:0000313" key="1">
    <source>
        <dbReference type="EMBL" id="BAO18871.1"/>
    </source>
</evidence>
<geneLocation type="plasmid" evidence="1">
    <name>pM7012</name>
</geneLocation>
<reference evidence="1" key="2">
    <citation type="submission" date="2024-06" db="EMBL/GenBank/DDBJ databases">
        <authorList>
            <person name="Sakai Y."/>
            <person name="Fujii T."/>
        </authorList>
    </citation>
    <scope>NUCLEOTIDE SEQUENCE</scope>
    <source>
        <strain evidence="1">M701</strain>
        <plasmid evidence="1">pM7012</plasmid>
    </source>
</reference>
<dbReference type="EMBL" id="AB853026">
    <property type="protein sequence ID" value="BAO18871.1"/>
    <property type="molecule type" value="Genomic_DNA"/>
</dbReference>
<name>V5YPK4_9BURK</name>
<protein>
    <submittedName>
        <fullName evidence="1">Uncharacterized protein</fullName>
    </submittedName>
</protein>